<keyword evidence="2" id="KW-1185">Reference proteome</keyword>
<sequence>MFPINLEIYKEVLDIVASGDYTYSDLLELRDKTKDILDYVEKKMDEE</sequence>
<dbReference type="Proteomes" id="UP000663452">
    <property type="component" value="Chromosome"/>
</dbReference>
<evidence type="ECO:0008006" key="3">
    <source>
        <dbReference type="Google" id="ProtNLM"/>
    </source>
</evidence>
<reference evidence="1 2" key="1">
    <citation type="submission" date="2021-02" db="EMBL/GenBank/DDBJ databases">
        <title>Paenibacillus tianjinensis sp. nov.</title>
        <authorList>
            <person name="Liu H."/>
        </authorList>
    </citation>
    <scope>NUCLEOTIDE SEQUENCE [LARGE SCALE GENOMIC DNA]</scope>
    <source>
        <strain evidence="1 2">TB2019</strain>
    </source>
</reference>
<protein>
    <recommendedName>
        <fullName evidence="3">Spo0E like sporulation regulatory protein</fullName>
    </recommendedName>
</protein>
<name>A0ABX7L5S4_9BACL</name>
<organism evidence="1 2">
    <name type="scientific">Paenibacillus tianjinensis</name>
    <dbReference type="NCBI Taxonomy" id="2810347"/>
    <lineage>
        <taxon>Bacteria</taxon>
        <taxon>Bacillati</taxon>
        <taxon>Bacillota</taxon>
        <taxon>Bacilli</taxon>
        <taxon>Bacillales</taxon>
        <taxon>Paenibacillaceae</taxon>
        <taxon>Paenibacillus</taxon>
    </lineage>
</organism>
<gene>
    <name evidence="1" type="ORF">JRJ22_19545</name>
</gene>
<dbReference type="RefSeq" id="WP_206101093.1">
    <property type="nucleotide sequence ID" value="NZ_CP070969.1"/>
</dbReference>
<evidence type="ECO:0000313" key="2">
    <source>
        <dbReference type="Proteomes" id="UP000663452"/>
    </source>
</evidence>
<accession>A0ABX7L5S4</accession>
<evidence type="ECO:0000313" key="1">
    <source>
        <dbReference type="EMBL" id="QSF43460.1"/>
    </source>
</evidence>
<dbReference type="EMBL" id="CP070969">
    <property type="protein sequence ID" value="QSF43460.1"/>
    <property type="molecule type" value="Genomic_DNA"/>
</dbReference>
<proteinExistence type="predicted"/>